<keyword evidence="3" id="KW-1185">Reference proteome</keyword>
<dbReference type="EMBL" id="SNSC02000004">
    <property type="protein sequence ID" value="TID25040.1"/>
    <property type="molecule type" value="Genomic_DNA"/>
</dbReference>
<comment type="caution">
    <text evidence="2">The sequence shown here is derived from an EMBL/GenBank/DDBJ whole genome shotgun (WGS) entry which is preliminary data.</text>
</comment>
<protein>
    <submittedName>
        <fullName evidence="2">Uncharacterized protein</fullName>
    </submittedName>
</protein>
<accession>A0A4Z1PMU1</accession>
<dbReference type="Proteomes" id="UP000298493">
    <property type="component" value="Unassembled WGS sequence"/>
</dbReference>
<proteinExistence type="predicted"/>
<name>A0A4Z1PMU1_9PEZI</name>
<feature type="compositionally biased region" description="Polar residues" evidence="1">
    <location>
        <begin position="7"/>
        <end position="18"/>
    </location>
</feature>
<feature type="region of interest" description="Disordered" evidence="1">
    <location>
        <begin position="1"/>
        <end position="24"/>
    </location>
</feature>
<evidence type="ECO:0000313" key="2">
    <source>
        <dbReference type="EMBL" id="TID25040.1"/>
    </source>
</evidence>
<evidence type="ECO:0000256" key="1">
    <source>
        <dbReference type="SAM" id="MobiDB-lite"/>
    </source>
</evidence>
<dbReference type="AlphaFoldDB" id="A0A4Z1PMU1"/>
<evidence type="ECO:0000313" key="3">
    <source>
        <dbReference type="Proteomes" id="UP000298493"/>
    </source>
</evidence>
<reference evidence="2 3" key="1">
    <citation type="submission" date="2019-04" db="EMBL/GenBank/DDBJ databases">
        <title>High contiguity whole genome sequence and gene annotation resource for two Venturia nashicola isolates.</title>
        <authorList>
            <person name="Prokchorchik M."/>
            <person name="Won K."/>
            <person name="Lee Y."/>
            <person name="Choi E.D."/>
            <person name="Segonzac C."/>
            <person name="Sohn K.H."/>
        </authorList>
    </citation>
    <scope>NUCLEOTIDE SEQUENCE [LARGE SCALE GENOMIC DNA]</scope>
    <source>
        <strain evidence="2 3">PRI2</strain>
    </source>
</reference>
<sequence>MHKGTAPSHQPKSVTAGSRDSGRGQLWERPTLEEANTLHLPSIIHWPHWPLIGLTGLTGLSLASLASLASHWLSLASHWPLTGLPLAPHRLSLASHWPPTGSHWPPTGPPPALTGNNAQTKLLCDSCITKHLSCGVLNVSGHDI</sequence>
<organism evidence="2 3">
    <name type="scientific">Venturia nashicola</name>
    <dbReference type="NCBI Taxonomy" id="86259"/>
    <lineage>
        <taxon>Eukaryota</taxon>
        <taxon>Fungi</taxon>
        <taxon>Dikarya</taxon>
        <taxon>Ascomycota</taxon>
        <taxon>Pezizomycotina</taxon>
        <taxon>Dothideomycetes</taxon>
        <taxon>Pleosporomycetidae</taxon>
        <taxon>Venturiales</taxon>
        <taxon>Venturiaceae</taxon>
        <taxon>Venturia</taxon>
    </lineage>
</organism>
<gene>
    <name evidence="2" type="ORF">E6O75_ATG04245</name>
</gene>